<evidence type="ECO:0000256" key="1">
    <source>
        <dbReference type="SAM" id="Phobius"/>
    </source>
</evidence>
<dbReference type="EMBL" id="RBOW01000245">
    <property type="protein sequence ID" value="RMN37030.1"/>
    <property type="molecule type" value="Genomic_DNA"/>
</dbReference>
<keyword evidence="1" id="KW-1133">Transmembrane helix</keyword>
<evidence type="ECO:0000259" key="2">
    <source>
        <dbReference type="Pfam" id="PF04773"/>
    </source>
</evidence>
<dbReference type="InterPro" id="IPR012373">
    <property type="entry name" value="Ferrdict_sens_TM"/>
</dbReference>
<name>A0A0N8QZT0_PSECA</name>
<dbReference type="InterPro" id="IPR032623">
    <property type="entry name" value="FecR_N"/>
</dbReference>
<dbReference type="PANTHER" id="PTHR30273">
    <property type="entry name" value="PERIPLASMIC SIGNAL SENSOR AND SIGMA FACTOR ACTIVATOR FECR-RELATED"/>
    <property type="match status" value="1"/>
</dbReference>
<dbReference type="AlphaFoldDB" id="A0A0N8QZT0"/>
<evidence type="ECO:0000313" key="7">
    <source>
        <dbReference type="Proteomes" id="UP000281372"/>
    </source>
</evidence>
<keyword evidence="1" id="KW-0472">Membrane</keyword>
<dbReference type="Proteomes" id="UP000050564">
    <property type="component" value="Unassembled WGS sequence"/>
</dbReference>
<keyword evidence="1 4" id="KW-0812">Transmembrane</keyword>
<dbReference type="PANTHER" id="PTHR30273:SF2">
    <property type="entry name" value="PROTEIN FECR"/>
    <property type="match status" value="1"/>
</dbReference>
<dbReference type="GO" id="GO:0016989">
    <property type="term" value="F:sigma factor antagonist activity"/>
    <property type="evidence" value="ECO:0007669"/>
    <property type="project" value="TreeGrafter"/>
</dbReference>
<organism evidence="4 6">
    <name type="scientific">Pseudomonas cannabina</name>
    <dbReference type="NCBI Taxonomy" id="86840"/>
    <lineage>
        <taxon>Bacteria</taxon>
        <taxon>Pseudomonadati</taxon>
        <taxon>Pseudomonadota</taxon>
        <taxon>Gammaproteobacteria</taxon>
        <taxon>Pseudomonadales</taxon>
        <taxon>Pseudomonadaceae</taxon>
        <taxon>Pseudomonas</taxon>
    </lineage>
</organism>
<reference evidence="4 6" key="1">
    <citation type="submission" date="2015-09" db="EMBL/GenBank/DDBJ databases">
        <title>Genome announcement of multiple Pseudomonas syringae strains.</title>
        <authorList>
            <person name="Thakur S."/>
            <person name="Wang P.W."/>
            <person name="Gong Y."/>
            <person name="Weir B.S."/>
            <person name="Guttman D.S."/>
        </authorList>
    </citation>
    <scope>NUCLEOTIDE SEQUENCE [LARGE SCALE GENOMIC DNA]</scope>
    <source>
        <strain evidence="4 6">ICMP2823</strain>
    </source>
</reference>
<dbReference type="Gene3D" id="2.60.120.1440">
    <property type="match status" value="1"/>
</dbReference>
<reference evidence="5 7" key="2">
    <citation type="submission" date="2018-08" db="EMBL/GenBank/DDBJ databases">
        <title>Recombination of ecologically and evolutionarily significant loci maintains genetic cohesion in the Pseudomonas syringae species complex.</title>
        <authorList>
            <person name="Dillon M."/>
            <person name="Thakur S."/>
            <person name="Almeida R.N.D."/>
            <person name="Weir B.S."/>
            <person name="Guttman D.S."/>
        </authorList>
    </citation>
    <scope>NUCLEOTIDE SEQUENCE [LARGE SCALE GENOMIC DNA]</scope>
    <source>
        <strain evidence="5 7">ICMP 2821</strain>
    </source>
</reference>
<protein>
    <submittedName>
        <fullName evidence="4">Transmembrane sensor</fullName>
    </submittedName>
</protein>
<dbReference type="InterPro" id="IPR006860">
    <property type="entry name" value="FecR"/>
</dbReference>
<dbReference type="EMBL" id="LJPX01000125">
    <property type="protein sequence ID" value="KPW79246.1"/>
    <property type="molecule type" value="Genomic_DNA"/>
</dbReference>
<feature type="transmembrane region" description="Helical" evidence="1">
    <location>
        <begin position="117"/>
        <end position="135"/>
    </location>
</feature>
<comment type="caution">
    <text evidence="4">The sequence shown here is derived from an EMBL/GenBank/DDBJ whole genome shotgun (WGS) entry which is preliminary data.</text>
</comment>
<sequence length="364" mass="39509">MEPRRDCRAAGRFGLASPAISGPGDASVLRGALRRADMSARPVSARVLDAAIQWQLDLDGAHGNSAEFAQWLAADEEHARAWRQLGMVNQRFALPAGPARKALQQSSGALRHSLRKLGGGLAVMCVALGLALFMGDGYLPVNYWLADLRTATGEQRDVHLADNTLIRLNTHSAIDVRFDAQQRRIVLQDGEILVQTGNHDDPRPFIVETPDGRMRALGTRFLVRREADGTLLSVLQSAVAANPRNAVDGQVLREGQQILLTRNGLGPLLSLPSGTDAWTRGMLVVDNARLADLLAELGRYRAGHLGVDPKIADLRITGAFPLADTDLALKALLPTLPVQIEQHTKWWVSVQARDAQLDASPAKR</sequence>
<dbReference type="Proteomes" id="UP000281372">
    <property type="component" value="Unassembled WGS sequence"/>
</dbReference>
<dbReference type="Pfam" id="PF16220">
    <property type="entry name" value="DUF4880"/>
    <property type="match status" value="1"/>
</dbReference>
<dbReference type="PIRSF" id="PIRSF018266">
    <property type="entry name" value="FecR"/>
    <property type="match status" value="1"/>
</dbReference>
<evidence type="ECO:0000313" key="6">
    <source>
        <dbReference type="Proteomes" id="UP000050564"/>
    </source>
</evidence>
<feature type="domain" description="FecR protein" evidence="2">
    <location>
        <begin position="147"/>
        <end position="239"/>
    </location>
</feature>
<accession>A0A0N8QZT0</accession>
<feature type="domain" description="FecR N-terminal" evidence="3">
    <location>
        <begin position="49"/>
        <end position="85"/>
    </location>
</feature>
<evidence type="ECO:0000313" key="5">
    <source>
        <dbReference type="EMBL" id="RMN37030.1"/>
    </source>
</evidence>
<proteinExistence type="predicted"/>
<gene>
    <name evidence="4" type="ORF">ALO81_04831</name>
    <name evidence="5" type="ORF">ALQ64_05326</name>
</gene>
<evidence type="ECO:0000313" key="4">
    <source>
        <dbReference type="EMBL" id="KPW79246.1"/>
    </source>
</evidence>
<dbReference type="Pfam" id="PF04773">
    <property type="entry name" value="FecR"/>
    <property type="match status" value="1"/>
</dbReference>
<evidence type="ECO:0000259" key="3">
    <source>
        <dbReference type="Pfam" id="PF16220"/>
    </source>
</evidence>
<dbReference type="PATRIC" id="fig|86840.3.peg.3459"/>